<keyword evidence="10" id="KW-1185">Reference proteome</keyword>
<keyword evidence="7" id="KW-0997">Cell inner membrane</keyword>
<evidence type="ECO:0000256" key="3">
    <source>
        <dbReference type="ARBA" id="ARBA00022475"/>
    </source>
</evidence>
<feature type="transmembrane region" description="Helical" evidence="7">
    <location>
        <begin position="112"/>
        <end position="135"/>
    </location>
</feature>
<comment type="subunit">
    <text evidence="7">The complex comprises the extracytoplasmic solute receptor protein and the two transmembrane proteins.</text>
</comment>
<comment type="function">
    <text evidence="7">Part of the tripartite ATP-independent periplasmic (TRAP) transport system.</text>
</comment>
<evidence type="ECO:0000259" key="8">
    <source>
        <dbReference type="Pfam" id="PF04290"/>
    </source>
</evidence>
<sequence>MNSSKSVIRAGIAPGLEAAVGRVVGWCASALAIVGGAVLTALAIMSVISITGRWAVGTSIPLLSSMGPVQGDFELVEMGAAFAVFSFLGWCQYQRGHVTVDIFVSRLSPRALAGLSTLSNAAITAVAVLIAWQHGLGMMDRMRYNESTMILQVPIWWSYAASLVGAWMFALVSLYTVWRSANEMLGQGESAHATGH</sequence>
<evidence type="ECO:0000313" key="10">
    <source>
        <dbReference type="Proteomes" id="UP000599523"/>
    </source>
</evidence>
<evidence type="ECO:0000313" key="9">
    <source>
        <dbReference type="EMBL" id="NMG04460.1"/>
    </source>
</evidence>
<proteinExistence type="inferred from homology"/>
<gene>
    <name evidence="9" type="ORF">GPA21_16000</name>
</gene>
<evidence type="ECO:0000256" key="2">
    <source>
        <dbReference type="ARBA" id="ARBA00022448"/>
    </source>
</evidence>
<keyword evidence="3" id="KW-1003">Cell membrane</keyword>
<keyword evidence="5 7" id="KW-1133">Transmembrane helix</keyword>
<accession>A0A972F9Q9</accession>
<feature type="transmembrane region" description="Helical" evidence="7">
    <location>
        <begin position="30"/>
        <end position="55"/>
    </location>
</feature>
<comment type="subcellular location">
    <subcellularLocation>
        <location evidence="7">Cell inner membrane</location>
        <topology evidence="7">Multi-pass membrane protein</topology>
    </subcellularLocation>
    <subcellularLocation>
        <location evidence="1">Cell membrane</location>
        <topology evidence="1">Multi-pass membrane protein</topology>
    </subcellularLocation>
</comment>
<dbReference type="EMBL" id="WTVM01000122">
    <property type="protein sequence ID" value="NMG04460.1"/>
    <property type="molecule type" value="Genomic_DNA"/>
</dbReference>
<feature type="transmembrane region" description="Helical" evidence="7">
    <location>
        <begin position="155"/>
        <end position="178"/>
    </location>
</feature>
<comment type="similarity">
    <text evidence="7">Belongs to the TRAP transporter small permease family.</text>
</comment>
<dbReference type="Pfam" id="PF04290">
    <property type="entry name" value="DctQ"/>
    <property type="match status" value="1"/>
</dbReference>
<keyword evidence="4 7" id="KW-0812">Transmembrane</keyword>
<evidence type="ECO:0000256" key="7">
    <source>
        <dbReference type="RuleBase" id="RU369079"/>
    </source>
</evidence>
<feature type="domain" description="Tripartite ATP-independent periplasmic transporters DctQ component" evidence="8">
    <location>
        <begin position="68"/>
        <end position="181"/>
    </location>
</feature>
<evidence type="ECO:0000256" key="5">
    <source>
        <dbReference type="ARBA" id="ARBA00022989"/>
    </source>
</evidence>
<reference evidence="9" key="1">
    <citation type="submission" date="2019-12" db="EMBL/GenBank/DDBJ databases">
        <title>Comparative genomics gives insights into the taxonomy of the Azoarcus-Aromatoleum group and reveals separate origins of nif in the plant-associated Azoarcus and non-plant-associated Aromatoleum sub-groups.</title>
        <authorList>
            <person name="Lafos M."/>
            <person name="Maluk M."/>
            <person name="Batista M."/>
            <person name="Junghare M."/>
            <person name="Carmona M."/>
            <person name="Faoro H."/>
            <person name="Cruz L.M."/>
            <person name="Battistoni F."/>
            <person name="De Souza E."/>
            <person name="Pedrosa F."/>
            <person name="Chen W.-M."/>
            <person name="Poole P.S."/>
            <person name="Dixon R.A."/>
            <person name="James E.K."/>
        </authorList>
    </citation>
    <scope>NUCLEOTIDE SEQUENCE</scope>
    <source>
        <strain evidence="9">NSC3</strain>
    </source>
</reference>
<keyword evidence="6 7" id="KW-0472">Membrane</keyword>
<organism evidence="9 10">
    <name type="scientific">Azoarcus taiwanensis</name>
    <dbReference type="NCBI Taxonomy" id="666964"/>
    <lineage>
        <taxon>Bacteria</taxon>
        <taxon>Pseudomonadati</taxon>
        <taxon>Pseudomonadota</taxon>
        <taxon>Betaproteobacteria</taxon>
        <taxon>Rhodocyclales</taxon>
        <taxon>Zoogloeaceae</taxon>
        <taxon>Azoarcus</taxon>
    </lineage>
</organism>
<dbReference type="RefSeq" id="WP_168989131.1">
    <property type="nucleotide sequence ID" value="NZ_CAWPHM010000025.1"/>
</dbReference>
<comment type="caution">
    <text evidence="9">The sequence shown here is derived from an EMBL/GenBank/DDBJ whole genome shotgun (WGS) entry which is preliminary data.</text>
</comment>
<dbReference type="GO" id="GO:0005886">
    <property type="term" value="C:plasma membrane"/>
    <property type="evidence" value="ECO:0007669"/>
    <property type="project" value="UniProtKB-SubCell"/>
</dbReference>
<protein>
    <recommendedName>
        <fullName evidence="7">TRAP transporter small permease protein</fullName>
    </recommendedName>
</protein>
<name>A0A972F9Q9_9RHOO</name>
<evidence type="ECO:0000256" key="4">
    <source>
        <dbReference type="ARBA" id="ARBA00022692"/>
    </source>
</evidence>
<evidence type="ECO:0000256" key="6">
    <source>
        <dbReference type="ARBA" id="ARBA00023136"/>
    </source>
</evidence>
<keyword evidence="2 7" id="KW-0813">Transport</keyword>
<dbReference type="Proteomes" id="UP000599523">
    <property type="component" value="Unassembled WGS sequence"/>
</dbReference>
<evidence type="ECO:0000256" key="1">
    <source>
        <dbReference type="ARBA" id="ARBA00004651"/>
    </source>
</evidence>
<dbReference type="GO" id="GO:0022857">
    <property type="term" value="F:transmembrane transporter activity"/>
    <property type="evidence" value="ECO:0007669"/>
    <property type="project" value="UniProtKB-UniRule"/>
</dbReference>
<dbReference type="AlphaFoldDB" id="A0A972F9Q9"/>
<dbReference type="InterPro" id="IPR055348">
    <property type="entry name" value="DctQ"/>
</dbReference>
<feature type="transmembrane region" description="Helical" evidence="7">
    <location>
        <begin position="75"/>
        <end position="91"/>
    </location>
</feature>